<dbReference type="Proteomes" id="UP000195442">
    <property type="component" value="Unassembled WGS sequence"/>
</dbReference>
<dbReference type="InterPro" id="IPR050397">
    <property type="entry name" value="Env_Response_Regulators"/>
</dbReference>
<dbReference type="GO" id="GO:0003700">
    <property type="term" value="F:DNA-binding transcription factor activity"/>
    <property type="evidence" value="ECO:0007669"/>
    <property type="project" value="TreeGrafter"/>
</dbReference>
<dbReference type="GO" id="GO:0003677">
    <property type="term" value="F:DNA binding"/>
    <property type="evidence" value="ECO:0007669"/>
    <property type="project" value="UniProtKB-KW"/>
</dbReference>
<keyword evidence="3" id="KW-0804">Transcription</keyword>
<dbReference type="InterPro" id="IPR014710">
    <property type="entry name" value="RmlC-like_jellyroll"/>
</dbReference>
<evidence type="ECO:0000259" key="4">
    <source>
        <dbReference type="Pfam" id="PF13545"/>
    </source>
</evidence>
<dbReference type="Gene3D" id="1.10.10.10">
    <property type="entry name" value="Winged helix-like DNA-binding domain superfamily/Winged helix DNA-binding domain"/>
    <property type="match status" value="1"/>
</dbReference>
<evidence type="ECO:0000256" key="2">
    <source>
        <dbReference type="ARBA" id="ARBA00023125"/>
    </source>
</evidence>
<sequence>MTFSQATSISNRLLSSLPSNDRDRLLANCESVELTFSEVLYRADELISHVYFPTGGFISLVTPIDGKANLEVGLIGNEGMLGITLILGVDVVPFYALVHGSGSALRITASSFLRELEHSPTLQAVLKRYLYVLMKQLAQTAACTRFHLLEARLARWLLMTQDRAHSDHLHITHVFLAYILGVRRVGITKAANSLLNKNLISYQRGDIVIRDRIGLEAASCGCYQVDKDTYRRILG</sequence>
<dbReference type="PANTHER" id="PTHR24567">
    <property type="entry name" value="CRP FAMILY TRANSCRIPTIONAL REGULATORY PROTEIN"/>
    <property type="match status" value="1"/>
</dbReference>
<name>A0A1R4HBK3_9GAMM</name>
<dbReference type="SUPFAM" id="SSF46785">
    <property type="entry name" value="Winged helix' DNA-binding domain"/>
    <property type="match status" value="1"/>
</dbReference>
<dbReference type="InterPro" id="IPR036390">
    <property type="entry name" value="WH_DNA-bd_sf"/>
</dbReference>
<gene>
    <name evidence="5" type="ORF">CRENPOLYSF2_3480001</name>
</gene>
<dbReference type="RefSeq" id="WP_087147461.1">
    <property type="nucleotide sequence ID" value="NZ_FUKJ01000277.1"/>
</dbReference>
<accession>A0A1R4HBK3</accession>
<proteinExistence type="predicted"/>
<dbReference type="EMBL" id="FUKJ01000277">
    <property type="protein sequence ID" value="SJM93642.1"/>
    <property type="molecule type" value="Genomic_DNA"/>
</dbReference>
<feature type="domain" description="HTH crp-type" evidence="4">
    <location>
        <begin position="151"/>
        <end position="217"/>
    </location>
</feature>
<dbReference type="OrthoDB" id="8969464at2"/>
<dbReference type="InterPro" id="IPR036388">
    <property type="entry name" value="WH-like_DNA-bd_sf"/>
</dbReference>
<dbReference type="SUPFAM" id="SSF51206">
    <property type="entry name" value="cAMP-binding domain-like"/>
    <property type="match status" value="1"/>
</dbReference>
<dbReference type="CDD" id="cd00038">
    <property type="entry name" value="CAP_ED"/>
    <property type="match status" value="1"/>
</dbReference>
<dbReference type="InterPro" id="IPR000595">
    <property type="entry name" value="cNMP-bd_dom"/>
</dbReference>
<dbReference type="InterPro" id="IPR018490">
    <property type="entry name" value="cNMP-bd_dom_sf"/>
</dbReference>
<dbReference type="Gene3D" id="2.60.120.10">
    <property type="entry name" value="Jelly Rolls"/>
    <property type="match status" value="1"/>
</dbReference>
<organism evidence="5 6">
    <name type="scientific">Crenothrix polyspora</name>
    <dbReference type="NCBI Taxonomy" id="360316"/>
    <lineage>
        <taxon>Bacteria</taxon>
        <taxon>Pseudomonadati</taxon>
        <taxon>Pseudomonadota</taxon>
        <taxon>Gammaproteobacteria</taxon>
        <taxon>Methylococcales</taxon>
        <taxon>Crenotrichaceae</taxon>
        <taxon>Crenothrix</taxon>
    </lineage>
</organism>
<protein>
    <submittedName>
        <fullName evidence="5">Cyclic nucleotide-binding domain protein</fullName>
    </submittedName>
</protein>
<evidence type="ECO:0000256" key="3">
    <source>
        <dbReference type="ARBA" id="ARBA00023163"/>
    </source>
</evidence>
<keyword evidence="1" id="KW-0805">Transcription regulation</keyword>
<evidence type="ECO:0000313" key="6">
    <source>
        <dbReference type="Proteomes" id="UP000195442"/>
    </source>
</evidence>
<evidence type="ECO:0000256" key="1">
    <source>
        <dbReference type="ARBA" id="ARBA00023015"/>
    </source>
</evidence>
<evidence type="ECO:0000313" key="5">
    <source>
        <dbReference type="EMBL" id="SJM93642.1"/>
    </source>
</evidence>
<dbReference type="AlphaFoldDB" id="A0A1R4HBK3"/>
<keyword evidence="6" id="KW-1185">Reference proteome</keyword>
<dbReference type="GO" id="GO:0005829">
    <property type="term" value="C:cytosol"/>
    <property type="evidence" value="ECO:0007669"/>
    <property type="project" value="TreeGrafter"/>
</dbReference>
<keyword evidence="2" id="KW-0238">DNA-binding</keyword>
<dbReference type="InterPro" id="IPR012318">
    <property type="entry name" value="HTH_CRP"/>
</dbReference>
<reference evidence="6" key="1">
    <citation type="submission" date="2017-02" db="EMBL/GenBank/DDBJ databases">
        <authorList>
            <person name="Daims H."/>
        </authorList>
    </citation>
    <scope>NUCLEOTIDE SEQUENCE [LARGE SCALE GENOMIC DNA]</scope>
</reference>
<dbReference type="Pfam" id="PF13545">
    <property type="entry name" value="HTH_Crp_2"/>
    <property type="match status" value="1"/>
</dbReference>
<dbReference type="PANTHER" id="PTHR24567:SF74">
    <property type="entry name" value="HTH-TYPE TRANSCRIPTIONAL REGULATOR ARCR"/>
    <property type="match status" value="1"/>
</dbReference>